<reference evidence="1" key="1">
    <citation type="journal article" date="2023" name="Science">
        <title>Genome structures resolve the early diversification of teleost fishes.</title>
        <authorList>
            <person name="Parey E."/>
            <person name="Louis A."/>
            <person name="Montfort J."/>
            <person name="Bouchez O."/>
            <person name="Roques C."/>
            <person name="Iampietro C."/>
            <person name="Lluch J."/>
            <person name="Castinel A."/>
            <person name="Donnadieu C."/>
            <person name="Desvignes T."/>
            <person name="Floi Bucao C."/>
            <person name="Jouanno E."/>
            <person name="Wen M."/>
            <person name="Mejri S."/>
            <person name="Dirks R."/>
            <person name="Jansen H."/>
            <person name="Henkel C."/>
            <person name="Chen W.J."/>
            <person name="Zahm M."/>
            <person name="Cabau C."/>
            <person name="Klopp C."/>
            <person name="Thompson A.W."/>
            <person name="Robinson-Rechavi M."/>
            <person name="Braasch I."/>
            <person name="Lecointre G."/>
            <person name="Bobe J."/>
            <person name="Postlethwait J.H."/>
            <person name="Berthelot C."/>
            <person name="Roest Crollius H."/>
            <person name="Guiguen Y."/>
        </authorList>
    </citation>
    <scope>NUCLEOTIDE SEQUENCE</scope>
    <source>
        <strain evidence="1">WJC10195</strain>
    </source>
</reference>
<comment type="caution">
    <text evidence="1">The sequence shown here is derived from an EMBL/GenBank/DDBJ whole genome shotgun (WGS) entry which is preliminary data.</text>
</comment>
<dbReference type="PANTHER" id="PTHR47331:SF3">
    <property type="match status" value="1"/>
</dbReference>
<dbReference type="InterPro" id="IPR043502">
    <property type="entry name" value="DNA/RNA_pol_sf"/>
</dbReference>
<keyword evidence="2" id="KW-1185">Reference proteome</keyword>
<dbReference type="Gene3D" id="3.10.10.10">
    <property type="entry name" value="HIV Type 1 Reverse Transcriptase, subunit A, domain 1"/>
    <property type="match status" value="1"/>
</dbReference>
<dbReference type="OrthoDB" id="10051210at2759"/>
<dbReference type="InterPro" id="IPR008042">
    <property type="entry name" value="Retrotrans_Pao"/>
</dbReference>
<dbReference type="Gene3D" id="3.30.70.270">
    <property type="match status" value="1"/>
</dbReference>
<dbReference type="SUPFAM" id="SSF56672">
    <property type="entry name" value="DNA/RNA polymerases"/>
    <property type="match status" value="1"/>
</dbReference>
<protein>
    <recommendedName>
        <fullName evidence="3">Peptidase aspartic putative domain-containing protein</fullName>
    </recommendedName>
</protein>
<gene>
    <name evidence="1" type="ORF">SKAU_G00236400</name>
</gene>
<evidence type="ECO:0000313" key="1">
    <source>
        <dbReference type="EMBL" id="KAJ8352164.1"/>
    </source>
</evidence>
<evidence type="ECO:0000313" key="2">
    <source>
        <dbReference type="Proteomes" id="UP001152622"/>
    </source>
</evidence>
<dbReference type="EMBL" id="JAINUF010000008">
    <property type="protein sequence ID" value="KAJ8352164.1"/>
    <property type="molecule type" value="Genomic_DNA"/>
</dbReference>
<proteinExistence type="predicted"/>
<dbReference type="Proteomes" id="UP001152622">
    <property type="component" value="Chromosome 8"/>
</dbReference>
<sequence length="877" mass="99812">MDSGSSATFCSEKLMRQLGVHGKRTQILLRTMGQEKPVSCYVLSDLEVSGLSENKYIGLPEVLTHTDIPVTKENIPVQKDLERWPYLSEEVQLPHIEADVDLLIGTNAHRAIEPWKIIHSQEDGPYAVKTTLGWVVNGPLRKGHDHNSSCTDQKVSVNRISVSGVDSMLLQQYNHDFPEHASEEKYEMSREDVQFIKSVSETIEKVDGHYSIGMPLRKKTVVMPNNRCVAEQRAASLKKKLSKNSDLHKEYREFMSDLLGKGYAVEVQGEMLNRNDGRVWYIPHHGVIHPQKGKLRVVFDCAASFQGKSLNGELLQGPDLTNSLVGVLTRFQHEHIAIMSDIEAMYHQVQVPEEDSNLLRFLWWPQGDFSQPLHDYKMVVHLFGATSSPSCANFTLRQTAEDGRGTSSPSTVKTVLNNFYVDDCLTSTSKEQEAITLVKDLITLDRAKEIKNLSLNRDELPMERALGVDWCIESDSFKFRINVKVMPTTKRGILSVVSSIYDPLGFLSPFILLAKMIVQELCRLKLTWDEDIPEEIANGWYEWLSDLKQFASFSVKRCIKPEGFGPVVSAQLHHFSDASERGYGVVTYLRVVNRNGQVHCSFLLGKSRVTPLKPVTVPRLELAAAGVAVKMDKLMKKELQMELEESVLWTDSTTVLRYIDNDSTRFKTFVANRVSAIRENTRPAQWKYVNTALNPADHASRGMKADSFMKCQSWIEGPDFLAQRESHWPVLSDFSREITEDDAEVKRMVHVNSVKAESTDTDSLNKLIRHYSDWHSLKKAVAWMLKLKELLQKACKARKEFQLRIQPSASHDVKIDTVEKQMQRWRSALKGDHLTVKDIMEAETVIIQLSQRQTFCEEVKALQKAKWLNIKKKNVDN</sequence>
<dbReference type="AlphaFoldDB" id="A0A9Q1ITT1"/>
<dbReference type="PANTHER" id="PTHR47331">
    <property type="entry name" value="PHD-TYPE DOMAIN-CONTAINING PROTEIN"/>
    <property type="match status" value="1"/>
</dbReference>
<evidence type="ECO:0008006" key="3">
    <source>
        <dbReference type="Google" id="ProtNLM"/>
    </source>
</evidence>
<dbReference type="CDD" id="cd01644">
    <property type="entry name" value="RT_pepA17"/>
    <property type="match status" value="1"/>
</dbReference>
<accession>A0A9Q1ITT1</accession>
<name>A0A9Q1ITT1_SYNKA</name>
<dbReference type="Pfam" id="PF05380">
    <property type="entry name" value="Peptidase_A17"/>
    <property type="match status" value="1"/>
</dbReference>
<organism evidence="1 2">
    <name type="scientific">Synaphobranchus kaupii</name>
    <name type="common">Kaup's arrowtooth eel</name>
    <dbReference type="NCBI Taxonomy" id="118154"/>
    <lineage>
        <taxon>Eukaryota</taxon>
        <taxon>Metazoa</taxon>
        <taxon>Chordata</taxon>
        <taxon>Craniata</taxon>
        <taxon>Vertebrata</taxon>
        <taxon>Euteleostomi</taxon>
        <taxon>Actinopterygii</taxon>
        <taxon>Neopterygii</taxon>
        <taxon>Teleostei</taxon>
        <taxon>Anguilliformes</taxon>
        <taxon>Synaphobranchidae</taxon>
        <taxon>Synaphobranchus</taxon>
    </lineage>
</organism>
<dbReference type="InterPro" id="IPR043128">
    <property type="entry name" value="Rev_trsase/Diguanyl_cyclase"/>
</dbReference>